<name>A0A8D8YNA4_9HEMI</name>
<accession>A0A8D8YNA4</accession>
<feature type="compositionally biased region" description="Low complexity" evidence="1">
    <location>
        <begin position="336"/>
        <end position="363"/>
    </location>
</feature>
<evidence type="ECO:0000313" key="2">
    <source>
        <dbReference type="EMBL" id="CAG6731521.1"/>
    </source>
</evidence>
<dbReference type="EMBL" id="HBUF01384248">
    <property type="protein sequence ID" value="CAG6731521.1"/>
    <property type="molecule type" value="Transcribed_RNA"/>
</dbReference>
<feature type="region of interest" description="Disordered" evidence="1">
    <location>
        <begin position="330"/>
        <end position="373"/>
    </location>
</feature>
<dbReference type="AlphaFoldDB" id="A0A8D8YNA4"/>
<evidence type="ECO:0000256" key="1">
    <source>
        <dbReference type="SAM" id="MobiDB-lite"/>
    </source>
</evidence>
<reference evidence="2" key="1">
    <citation type="submission" date="2021-05" db="EMBL/GenBank/DDBJ databases">
        <authorList>
            <person name="Alioto T."/>
            <person name="Alioto T."/>
            <person name="Gomez Garrido J."/>
        </authorList>
    </citation>
    <scope>NUCLEOTIDE SEQUENCE</scope>
</reference>
<proteinExistence type="predicted"/>
<sequence>MFFFLFSEKIQIRSGFSCVQYWYNHNYYVPLRAITIQKAYCFELFSYVSENQIDVETLKELDDGHLKDLIPVIAQRIRFKKKLTEWKEKEVASNTSSQFSLQEFVNLENRFNNSTPLPEYTTLLPSTSIQTPEYSSQNRSTEEYSQFPSITPEYSSQIPHVETSAYSAQISASTSTSGNSAQTPSTSTTGYSQNYHQNVNFSYTSPSHSALPTTSSYSVNLDQNFVKNILLQSVDGRVLLEKGNLIHEDRRLLAKLVIGSILNTNPNHQFEATYYTELANQIHAVLPNEDASLYFSERIPKVDDIEPKNPGGFLFQASRTRCRNLIISGARRARSRSSTNNSRNSTSTRGSSTRDSSTRDSTSLPASTSDEEVDDDIRQALESLSSRVDLHQIHSIQSEWDKTHKYRFQVILKDAKDGIDFYFEKYRILQHPTGYRFLEQDFNILHPNHESSFDNALFRNRDQIFILGSKLTSRYGELKTILKDIEKLGENAKDSVALYTLPYLLPTASTLKKKGSKQWKPSKTEIRDGLIFKVSSTPNLQSDILGRVKKLEELGCTLQPFVAFVGEIVDPKEVFVVVSTKYKYKVESISRAVDICFKIIQATNVEYQSESKDVWLVIQRGFYNIRTSFDYNFEKDYDYVNHNVKNLLHVLR</sequence>
<feature type="region of interest" description="Disordered" evidence="1">
    <location>
        <begin position="174"/>
        <end position="193"/>
    </location>
</feature>
<feature type="region of interest" description="Disordered" evidence="1">
    <location>
        <begin position="122"/>
        <end position="148"/>
    </location>
</feature>
<feature type="compositionally biased region" description="Polar residues" evidence="1">
    <location>
        <begin position="123"/>
        <end position="148"/>
    </location>
</feature>
<protein>
    <submittedName>
        <fullName evidence="2">Uncharacterized protein</fullName>
    </submittedName>
</protein>
<organism evidence="2">
    <name type="scientific">Cacopsylla melanoneura</name>
    <dbReference type="NCBI Taxonomy" id="428564"/>
    <lineage>
        <taxon>Eukaryota</taxon>
        <taxon>Metazoa</taxon>
        <taxon>Ecdysozoa</taxon>
        <taxon>Arthropoda</taxon>
        <taxon>Hexapoda</taxon>
        <taxon>Insecta</taxon>
        <taxon>Pterygota</taxon>
        <taxon>Neoptera</taxon>
        <taxon>Paraneoptera</taxon>
        <taxon>Hemiptera</taxon>
        <taxon>Sternorrhyncha</taxon>
        <taxon>Psylloidea</taxon>
        <taxon>Psyllidae</taxon>
        <taxon>Psyllinae</taxon>
        <taxon>Cacopsylla</taxon>
    </lineage>
</organism>